<dbReference type="GO" id="GO:0003700">
    <property type="term" value="F:DNA-binding transcription factor activity"/>
    <property type="evidence" value="ECO:0007669"/>
    <property type="project" value="InterPro"/>
</dbReference>
<dbReference type="GO" id="GO:0000160">
    <property type="term" value="P:phosphorelay signal transduction system"/>
    <property type="evidence" value="ECO:0007669"/>
    <property type="project" value="InterPro"/>
</dbReference>
<dbReference type="InterPro" id="IPR020449">
    <property type="entry name" value="Tscrpt_reg_AraC-type_HTH"/>
</dbReference>
<evidence type="ECO:0000256" key="2">
    <source>
        <dbReference type="ARBA" id="ARBA00023015"/>
    </source>
</evidence>
<dbReference type="PROSITE" id="PS00041">
    <property type="entry name" value="HTH_ARAC_FAMILY_1"/>
    <property type="match status" value="1"/>
</dbReference>
<reference evidence="9" key="2">
    <citation type="submission" date="2021-04" db="EMBL/GenBank/DDBJ databases">
        <authorList>
            <person name="Gilroy R."/>
        </authorList>
    </citation>
    <scope>NUCLEOTIDE SEQUENCE</scope>
    <source>
        <strain evidence="9">CHK196-7946</strain>
    </source>
</reference>
<evidence type="ECO:0000256" key="1">
    <source>
        <dbReference type="ARBA" id="ARBA00018672"/>
    </source>
</evidence>
<feature type="domain" description="Response regulatory" evidence="8">
    <location>
        <begin position="2"/>
        <end position="119"/>
    </location>
</feature>
<dbReference type="InterPro" id="IPR018060">
    <property type="entry name" value="HTH_AraC"/>
</dbReference>
<reference evidence="9" key="1">
    <citation type="journal article" date="2021" name="PeerJ">
        <title>Extensive microbial diversity within the chicken gut microbiome revealed by metagenomics and culture.</title>
        <authorList>
            <person name="Gilroy R."/>
            <person name="Ravi A."/>
            <person name="Getino M."/>
            <person name="Pursley I."/>
            <person name="Horton D.L."/>
            <person name="Alikhan N.F."/>
            <person name="Baker D."/>
            <person name="Gharbi K."/>
            <person name="Hall N."/>
            <person name="Watson M."/>
            <person name="Adriaenssens E.M."/>
            <person name="Foster-Nyarko E."/>
            <person name="Jarju S."/>
            <person name="Secka A."/>
            <person name="Antonio M."/>
            <person name="Oren A."/>
            <person name="Chaudhuri R.R."/>
            <person name="La Ragione R."/>
            <person name="Hildebrand F."/>
            <person name="Pallen M.J."/>
        </authorList>
    </citation>
    <scope>NUCLEOTIDE SEQUENCE</scope>
    <source>
        <strain evidence="9">CHK196-7946</strain>
    </source>
</reference>
<feature type="modified residue" description="4-aspartylphosphate" evidence="6">
    <location>
        <position position="54"/>
    </location>
</feature>
<dbReference type="Gene3D" id="3.40.50.2300">
    <property type="match status" value="1"/>
</dbReference>
<keyword evidence="2" id="KW-0805">Transcription regulation</keyword>
<dbReference type="Pfam" id="PF00072">
    <property type="entry name" value="Response_reg"/>
    <property type="match status" value="1"/>
</dbReference>
<evidence type="ECO:0000256" key="4">
    <source>
        <dbReference type="ARBA" id="ARBA00023163"/>
    </source>
</evidence>
<dbReference type="PROSITE" id="PS50110">
    <property type="entry name" value="RESPONSE_REGULATORY"/>
    <property type="match status" value="1"/>
</dbReference>
<evidence type="ECO:0000259" key="8">
    <source>
        <dbReference type="PROSITE" id="PS50110"/>
    </source>
</evidence>
<dbReference type="SMART" id="SM00342">
    <property type="entry name" value="HTH_ARAC"/>
    <property type="match status" value="1"/>
</dbReference>
<name>A0A9D2QD43_9FIRM</name>
<evidence type="ECO:0000256" key="5">
    <source>
        <dbReference type="ARBA" id="ARBA00024867"/>
    </source>
</evidence>
<feature type="domain" description="HTH araC/xylS-type" evidence="7">
    <location>
        <begin position="424"/>
        <end position="521"/>
    </location>
</feature>
<dbReference type="PANTHER" id="PTHR43280">
    <property type="entry name" value="ARAC-FAMILY TRANSCRIPTIONAL REGULATOR"/>
    <property type="match status" value="1"/>
</dbReference>
<evidence type="ECO:0000313" key="10">
    <source>
        <dbReference type="Proteomes" id="UP000823902"/>
    </source>
</evidence>
<evidence type="ECO:0000256" key="3">
    <source>
        <dbReference type="ARBA" id="ARBA00023125"/>
    </source>
</evidence>
<dbReference type="PANTHER" id="PTHR43280:SF10">
    <property type="entry name" value="REGULATORY PROTEIN POCR"/>
    <property type="match status" value="1"/>
</dbReference>
<dbReference type="AlphaFoldDB" id="A0A9D2QD43"/>
<dbReference type="SUPFAM" id="SSF46689">
    <property type="entry name" value="Homeodomain-like"/>
    <property type="match status" value="2"/>
</dbReference>
<dbReference type="Proteomes" id="UP000823902">
    <property type="component" value="Unassembled WGS sequence"/>
</dbReference>
<dbReference type="PRINTS" id="PR00032">
    <property type="entry name" value="HTHARAC"/>
</dbReference>
<comment type="caution">
    <text evidence="9">The sequence shown here is derived from an EMBL/GenBank/DDBJ whole genome shotgun (WGS) entry which is preliminary data.</text>
</comment>
<accession>A0A9D2QD43</accession>
<dbReference type="InterPro" id="IPR018062">
    <property type="entry name" value="HTH_AraC-typ_CS"/>
</dbReference>
<evidence type="ECO:0000259" key="7">
    <source>
        <dbReference type="PROSITE" id="PS01124"/>
    </source>
</evidence>
<dbReference type="PROSITE" id="PS01124">
    <property type="entry name" value="HTH_ARAC_FAMILY_2"/>
    <property type="match status" value="1"/>
</dbReference>
<keyword evidence="6" id="KW-0597">Phosphoprotein</keyword>
<dbReference type="InterPro" id="IPR011006">
    <property type="entry name" value="CheY-like_superfamily"/>
</dbReference>
<dbReference type="InterPro" id="IPR009057">
    <property type="entry name" value="Homeodomain-like_sf"/>
</dbReference>
<organism evidence="9 10">
    <name type="scientific">Candidatus Mediterraneibacter faecavium</name>
    <dbReference type="NCBI Taxonomy" id="2838668"/>
    <lineage>
        <taxon>Bacteria</taxon>
        <taxon>Bacillati</taxon>
        <taxon>Bacillota</taxon>
        <taxon>Clostridia</taxon>
        <taxon>Lachnospirales</taxon>
        <taxon>Lachnospiraceae</taxon>
        <taxon>Mediterraneibacter</taxon>
    </lineage>
</organism>
<dbReference type="CDD" id="cd17536">
    <property type="entry name" value="REC_YesN-like"/>
    <property type="match status" value="1"/>
</dbReference>
<protein>
    <recommendedName>
        <fullName evidence="1">Stage 0 sporulation protein A homolog</fullName>
    </recommendedName>
</protein>
<dbReference type="SUPFAM" id="SSF52172">
    <property type="entry name" value="CheY-like"/>
    <property type="match status" value="1"/>
</dbReference>
<dbReference type="InterPro" id="IPR001789">
    <property type="entry name" value="Sig_transdc_resp-reg_receiver"/>
</dbReference>
<sequence length="527" mass="60962">MHVLIVDDDIATVDVVQNSVDWERLGITQTFSAYNINCAKKILLEEKIDIIISDIEMPQGSGIELLEWMREEGIPGEFLLLTCHERFDYAAKALKNQASEYLLKPFDVNIMEAALKKIILKIREKRQLRAEGEYGKWAMQNQRQMKLGFWNRVLSGHLVGSGAADSIEEKRLHIDPDAEYRLVVSRIARPDEDKMNSGLMLFIMENIHSEVLCGKPDNESVLSRVEQGGYILITVYPELKGENVDRKCRELRRDIREIFGTEITTCISGKRSLTELYDAGQRVLRLLAENVGYRGVLFHEEEVSQEQKITTSLFELEQMERLLEEGQKVKFLSYLKSRLMPGDCGRRLQAGVLKRGREEILQAVYTYLGKKGISASGLFLDEDLRALEQKASQSAADLIRWASFLLDCTRNYEEEKKKQYTLSEQVNRYIMEHYRENIGRSEVAQQFHLSPEYLSKVYKQETGKRLKDFIMECRIEEAKRRMDQGERVSEAAEAAGFDNFTYFSTVFKKYTGISPNQYRRRDEDLLS</sequence>
<gene>
    <name evidence="9" type="ORF">H9697_12785</name>
</gene>
<evidence type="ECO:0000313" key="9">
    <source>
        <dbReference type="EMBL" id="HJC75797.1"/>
    </source>
</evidence>
<proteinExistence type="predicted"/>
<dbReference type="GO" id="GO:0043565">
    <property type="term" value="F:sequence-specific DNA binding"/>
    <property type="evidence" value="ECO:0007669"/>
    <property type="project" value="InterPro"/>
</dbReference>
<keyword evidence="3" id="KW-0238">DNA-binding</keyword>
<dbReference type="Pfam" id="PF12833">
    <property type="entry name" value="HTH_18"/>
    <property type="match status" value="1"/>
</dbReference>
<dbReference type="Gene3D" id="1.10.10.60">
    <property type="entry name" value="Homeodomain-like"/>
    <property type="match status" value="2"/>
</dbReference>
<dbReference type="SMART" id="SM00448">
    <property type="entry name" value="REC"/>
    <property type="match status" value="1"/>
</dbReference>
<dbReference type="EMBL" id="DWVY01000065">
    <property type="protein sequence ID" value="HJC75797.1"/>
    <property type="molecule type" value="Genomic_DNA"/>
</dbReference>
<comment type="function">
    <text evidence="5">May play the central regulatory role in sporulation. It may be an element of the effector pathway responsible for the activation of sporulation genes in response to nutritional stress. Spo0A may act in concert with spo0H (a sigma factor) to control the expression of some genes that are critical to the sporulation process.</text>
</comment>
<keyword evidence="4" id="KW-0804">Transcription</keyword>
<evidence type="ECO:0000256" key="6">
    <source>
        <dbReference type="PROSITE-ProRule" id="PRU00169"/>
    </source>
</evidence>